<feature type="transmembrane region" description="Helical" evidence="2">
    <location>
        <begin position="65"/>
        <end position="86"/>
    </location>
</feature>
<organism evidence="3 4">
    <name type="scientific">Mycolicibacterium gadium</name>
    <name type="common">Mycobacterium gadium</name>
    <dbReference type="NCBI Taxonomy" id="1794"/>
    <lineage>
        <taxon>Bacteria</taxon>
        <taxon>Bacillati</taxon>
        <taxon>Actinomycetota</taxon>
        <taxon>Actinomycetes</taxon>
        <taxon>Mycobacteriales</taxon>
        <taxon>Mycobacteriaceae</taxon>
        <taxon>Mycolicibacterium</taxon>
    </lineage>
</organism>
<keyword evidence="4" id="KW-1185">Reference proteome</keyword>
<keyword evidence="2" id="KW-0812">Transmembrane</keyword>
<evidence type="ECO:0000313" key="3">
    <source>
        <dbReference type="EMBL" id="MDG5486080.1"/>
    </source>
</evidence>
<feature type="transmembrane region" description="Helical" evidence="2">
    <location>
        <begin position="106"/>
        <end position="128"/>
    </location>
</feature>
<dbReference type="EMBL" id="JAKZMO010000028">
    <property type="protein sequence ID" value="MDG5486080.1"/>
    <property type="molecule type" value="Genomic_DNA"/>
</dbReference>
<feature type="transmembrane region" description="Helical" evidence="2">
    <location>
        <begin position="39"/>
        <end position="58"/>
    </location>
</feature>
<keyword evidence="2" id="KW-0472">Membrane</keyword>
<evidence type="ECO:0000256" key="1">
    <source>
        <dbReference type="SAM" id="MobiDB-lite"/>
    </source>
</evidence>
<evidence type="ECO:0000256" key="2">
    <source>
        <dbReference type="SAM" id="Phobius"/>
    </source>
</evidence>
<accession>A0ABT6GYE1</accession>
<evidence type="ECO:0000313" key="4">
    <source>
        <dbReference type="Proteomes" id="UP001154266"/>
    </source>
</evidence>
<feature type="compositionally biased region" description="Basic and acidic residues" evidence="1">
    <location>
        <begin position="155"/>
        <end position="165"/>
    </location>
</feature>
<sequence length="192" mass="20481">MGALIVLLGSWGVLIPFFGQQLGMSYGVAGQWEWTAARGWLQVLPGFVTIVGGMVLILSRSRLTAVFGGWLSVIAGAWFIVGRAVVEPLGISYAGAPSTTGAAETMWIEIANFAGLGAAIIAVAALILGRLSVRSPRDIRYAESTFTHEPASDGAKAHLRDDTEHPQGSASPNRGRRHWTDLFGRRNTTPAH</sequence>
<comment type="caution">
    <text evidence="3">The sequence shown here is derived from an EMBL/GenBank/DDBJ whole genome shotgun (WGS) entry which is preliminary data.</text>
</comment>
<gene>
    <name evidence="3" type="ORF">MNO81_25075</name>
</gene>
<dbReference type="RefSeq" id="WP_278223353.1">
    <property type="nucleotide sequence ID" value="NZ_JAKZMO010000028.1"/>
</dbReference>
<name>A0ABT6GYE1_MYCGU</name>
<proteinExistence type="predicted"/>
<keyword evidence="2" id="KW-1133">Transmembrane helix</keyword>
<protein>
    <submittedName>
        <fullName evidence="3">Uncharacterized protein</fullName>
    </submittedName>
</protein>
<dbReference type="Proteomes" id="UP001154266">
    <property type="component" value="Unassembled WGS sequence"/>
</dbReference>
<feature type="region of interest" description="Disordered" evidence="1">
    <location>
        <begin position="147"/>
        <end position="192"/>
    </location>
</feature>
<reference evidence="3" key="1">
    <citation type="journal article" date="2023" name="Environ. Microbiol.">
        <title>The 2-methylpropene degradation pathway in Mycobacteriaceae family strains.</title>
        <authorList>
            <person name="Helbich S."/>
            <person name="Barrantes I."/>
            <person name="Dos Anjos Borges L.G."/>
            <person name="Pieper D.H."/>
            <person name="Vainshtein Y."/>
            <person name="Sohn K."/>
            <person name="Engesser K.H."/>
        </authorList>
    </citation>
    <scope>NUCLEOTIDE SEQUENCE</scope>
    <source>
        <strain evidence="3">IBE100</strain>
    </source>
</reference>